<comment type="similarity">
    <text evidence="1 3">Belongs to the short-chain dehydrogenases/reductases (SDR) family.</text>
</comment>
<dbReference type="EMBL" id="CDMC01000004">
    <property type="protein sequence ID" value="CEL03767.1"/>
    <property type="molecule type" value="Genomic_DNA"/>
</dbReference>
<reference evidence="6" key="1">
    <citation type="journal article" date="2016" name="Genome Announc.">
        <title>Draft genome sequences of fungus Aspergillus calidoustus.</title>
        <authorList>
            <person name="Horn F."/>
            <person name="Linde J."/>
            <person name="Mattern D.J."/>
            <person name="Walther G."/>
            <person name="Guthke R."/>
            <person name="Scherlach K."/>
            <person name="Martin K."/>
            <person name="Brakhage A.A."/>
            <person name="Petzke L."/>
            <person name="Valiante V."/>
        </authorList>
    </citation>
    <scope>NUCLEOTIDE SEQUENCE [LARGE SCALE GENOMIC DNA]</scope>
    <source>
        <strain evidence="6">SF006504</strain>
    </source>
</reference>
<dbReference type="OrthoDB" id="1274115at2759"/>
<dbReference type="PRINTS" id="PR00080">
    <property type="entry name" value="SDRFAMILY"/>
</dbReference>
<evidence type="ECO:0000256" key="3">
    <source>
        <dbReference type="RuleBase" id="RU000363"/>
    </source>
</evidence>
<name>A0A0U5FYC4_ASPCI</name>
<dbReference type="SUPFAM" id="SSF51735">
    <property type="entry name" value="NAD(P)-binding Rossmann-fold domains"/>
    <property type="match status" value="1"/>
</dbReference>
<dbReference type="AlphaFoldDB" id="A0A0U5FYC4"/>
<dbReference type="PANTHER" id="PTHR43976:SF16">
    <property type="entry name" value="SHORT-CHAIN DEHYDROGENASE_REDUCTASE FAMILY PROTEIN"/>
    <property type="match status" value="1"/>
</dbReference>
<dbReference type="PANTHER" id="PTHR43976">
    <property type="entry name" value="SHORT CHAIN DEHYDROGENASE"/>
    <property type="match status" value="1"/>
</dbReference>
<evidence type="ECO:0000256" key="2">
    <source>
        <dbReference type="ARBA" id="ARBA00023002"/>
    </source>
</evidence>
<evidence type="ECO:0000256" key="1">
    <source>
        <dbReference type="ARBA" id="ARBA00006484"/>
    </source>
</evidence>
<dbReference type="STRING" id="454130.A0A0U5FYC4"/>
<dbReference type="InterPro" id="IPR002347">
    <property type="entry name" value="SDR_fam"/>
</dbReference>
<keyword evidence="2" id="KW-0560">Oxidoreductase</keyword>
<proteinExistence type="inferred from homology"/>
<dbReference type="InterPro" id="IPR036291">
    <property type="entry name" value="NAD(P)-bd_dom_sf"/>
</dbReference>
<sequence>MTITMTSPPKKQVWFITGCSSGFGEQFVRQLRALGDDVVATGRNAETKLAHLKDTGATILDLDVTAPQAELDAKFQQAIDIYGTVDVLVNNAGYIQCGVVEELTHEEMQRSFETNFHGPINLTRSALPHFRSKGEKGQGVIIYMGSQAGFYGEPVASAYCASKWALEGAVESLSKELAFLSPGIKPLIVEAGICSTEVMKNINHAPHRVDFWRPLNDACRVRGAGNYRNEPGNAVEVVSKIIQLAKGVGIGAGKEIPLRVPFGSDCLKALKEKIAHLNGVLEWEDVARSTDFQGHTGPMPAVPTSDEVEESS</sequence>
<gene>
    <name evidence="5" type="ORF">ASPCAL04911</name>
</gene>
<evidence type="ECO:0000313" key="5">
    <source>
        <dbReference type="EMBL" id="CEL03767.1"/>
    </source>
</evidence>
<dbReference type="Proteomes" id="UP000054771">
    <property type="component" value="Unassembled WGS sequence"/>
</dbReference>
<evidence type="ECO:0000313" key="6">
    <source>
        <dbReference type="Proteomes" id="UP000054771"/>
    </source>
</evidence>
<dbReference type="InterPro" id="IPR051911">
    <property type="entry name" value="SDR_oxidoreductase"/>
</dbReference>
<dbReference type="OMA" id="AGWHADP"/>
<dbReference type="CDD" id="cd05374">
    <property type="entry name" value="17beta-HSD-like_SDR_c"/>
    <property type="match status" value="1"/>
</dbReference>
<dbReference type="Pfam" id="PF00106">
    <property type="entry name" value="adh_short"/>
    <property type="match status" value="1"/>
</dbReference>
<evidence type="ECO:0000256" key="4">
    <source>
        <dbReference type="SAM" id="MobiDB-lite"/>
    </source>
</evidence>
<accession>A0A0U5FYC4</accession>
<keyword evidence="6" id="KW-1185">Reference proteome</keyword>
<dbReference type="PRINTS" id="PR00081">
    <property type="entry name" value="GDHRDH"/>
</dbReference>
<protein>
    <submittedName>
        <fullName evidence="5">Putative Hydroxybutyrate dehydrogenase</fullName>
    </submittedName>
</protein>
<dbReference type="GO" id="GO:0016491">
    <property type="term" value="F:oxidoreductase activity"/>
    <property type="evidence" value="ECO:0007669"/>
    <property type="project" value="UniProtKB-KW"/>
</dbReference>
<organism evidence="5 6">
    <name type="scientific">Aspergillus calidoustus</name>
    <dbReference type="NCBI Taxonomy" id="454130"/>
    <lineage>
        <taxon>Eukaryota</taxon>
        <taxon>Fungi</taxon>
        <taxon>Dikarya</taxon>
        <taxon>Ascomycota</taxon>
        <taxon>Pezizomycotina</taxon>
        <taxon>Eurotiomycetes</taxon>
        <taxon>Eurotiomycetidae</taxon>
        <taxon>Eurotiales</taxon>
        <taxon>Aspergillaceae</taxon>
        <taxon>Aspergillus</taxon>
        <taxon>Aspergillus subgen. Nidulantes</taxon>
    </lineage>
</organism>
<dbReference type="Gene3D" id="3.40.50.720">
    <property type="entry name" value="NAD(P)-binding Rossmann-like Domain"/>
    <property type="match status" value="1"/>
</dbReference>
<feature type="region of interest" description="Disordered" evidence="4">
    <location>
        <begin position="291"/>
        <end position="312"/>
    </location>
</feature>